<dbReference type="EMBL" id="CP039350">
    <property type="protein sequence ID" value="QCD97505.1"/>
    <property type="molecule type" value="Genomic_DNA"/>
</dbReference>
<keyword evidence="4" id="KW-0539">Nucleus</keyword>
<evidence type="ECO:0000256" key="4">
    <source>
        <dbReference type="ARBA" id="ARBA00023242"/>
    </source>
</evidence>
<proteinExistence type="predicted"/>
<dbReference type="InterPro" id="IPR006447">
    <property type="entry name" value="Myb_dom_plants"/>
</dbReference>
<keyword evidence="7" id="KW-1185">Reference proteome</keyword>
<reference evidence="6 7" key="1">
    <citation type="submission" date="2019-04" db="EMBL/GenBank/DDBJ databases">
        <title>An improved genome assembly and genetic linkage map for asparagus bean, Vigna unguiculata ssp. sesquipedialis.</title>
        <authorList>
            <person name="Xia Q."/>
            <person name="Zhang R."/>
            <person name="Dong Y."/>
        </authorList>
    </citation>
    <scope>NUCLEOTIDE SEQUENCE [LARGE SCALE GENOMIC DNA]</scope>
    <source>
        <tissue evidence="6">Leaf</tissue>
    </source>
</reference>
<accession>A0A4D6M8A4</accession>
<comment type="subcellular location">
    <subcellularLocation>
        <location evidence="1">Nucleus</location>
    </subcellularLocation>
</comment>
<protein>
    <submittedName>
        <fullName evidence="6">Two-component response regulator ARR-B family</fullName>
    </submittedName>
</protein>
<evidence type="ECO:0000256" key="2">
    <source>
        <dbReference type="ARBA" id="ARBA00023015"/>
    </source>
</evidence>
<evidence type="ECO:0000313" key="6">
    <source>
        <dbReference type="EMBL" id="QCD97505.1"/>
    </source>
</evidence>
<dbReference type="InterPro" id="IPR017930">
    <property type="entry name" value="Myb_dom"/>
</dbReference>
<dbReference type="InterPro" id="IPR009057">
    <property type="entry name" value="Homeodomain-like_sf"/>
</dbReference>
<dbReference type="GO" id="GO:0005634">
    <property type="term" value="C:nucleus"/>
    <property type="evidence" value="ECO:0007669"/>
    <property type="project" value="UniProtKB-SubCell"/>
</dbReference>
<sequence length="710" mass="79963">MNENKVHWGGLIQQSHGLSGDFNSEFGNHYCQYFDIRQAWNMGPLTVVGGEATDQLPNIGHVKSSGTIISRFESPASAFYAAENCMGFAEYDCQLGIQSQLCKINDLEFPLYQSPRENLFLDSTNQPDSSYDLSNTLQSIVKSQLNNNQCRVSPEKSNKISCGNFPTTKFLPIEQQKLFIDGVIRGSSFPNKGIQDRMVGRGSFNLPVAHMRFSSQIEKLSPTLSAGSVSTVGNSASNGAVVSSKTRIRWTKDLHEKFVECVNRLGGSEQATPKAILKMMDTDGLTIFHVKSHLQKYRIAKFIPEPSQGLQIREALKLQLDAQRCLHEQLERSMYQCSSQMYGTDWESYMGITNLTKVVGSEQVSVLEPKNSPFNIVTTPLQIQTPQGFCATATKGLVSFQAQQHVHQQQQQHQIEVPAWCFEFPKTTTTIDSHMLNIRQASGDNFTTKQDPPSSQFTSPLCPVAESFLSSSTGADCPSSSEKYCKITSYSEKYSSMQPDGMPYYDHFSQEEDKLLRDDAATDERPLEISFQRNQLESCTKPKKQAPHRLCGVACVTSSNSASRRGKRRIKWTNDLHEPFMMIVNSLGGPEKAKPKAILDMMKSDLLSISHVKSHLQKCRSTINMHKALQEKSEEGQRMDGVSELQVKIHMQIEESRQLQLEVRRNICQQLEMQRNLQMLIQQQSQQLKVMLDYQKKKTKLDTELEATVP</sequence>
<dbReference type="InterPro" id="IPR001005">
    <property type="entry name" value="SANT/Myb"/>
</dbReference>
<dbReference type="PROSITE" id="PS51294">
    <property type="entry name" value="HTH_MYB"/>
    <property type="match status" value="1"/>
</dbReference>
<dbReference type="GO" id="GO:0003677">
    <property type="term" value="F:DNA binding"/>
    <property type="evidence" value="ECO:0007669"/>
    <property type="project" value="InterPro"/>
</dbReference>
<dbReference type="NCBIfam" id="TIGR01557">
    <property type="entry name" value="myb_SHAQKYF"/>
    <property type="match status" value="2"/>
</dbReference>
<dbReference type="GO" id="GO:0003700">
    <property type="term" value="F:DNA-binding transcription factor activity"/>
    <property type="evidence" value="ECO:0007669"/>
    <property type="project" value="InterPro"/>
</dbReference>
<keyword evidence="2" id="KW-0805">Transcription regulation</keyword>
<evidence type="ECO:0000256" key="1">
    <source>
        <dbReference type="ARBA" id="ARBA00004123"/>
    </source>
</evidence>
<feature type="domain" description="HTH myb-type" evidence="5">
    <location>
        <begin position="244"/>
        <end position="302"/>
    </location>
</feature>
<dbReference type="FunFam" id="1.10.10.60:FF:000002">
    <property type="entry name" value="Myb family transcription factor"/>
    <property type="match status" value="1"/>
</dbReference>
<dbReference type="Gene3D" id="1.10.10.60">
    <property type="entry name" value="Homeodomain-like"/>
    <property type="match status" value="2"/>
</dbReference>
<name>A0A4D6M8A4_VIGUN</name>
<organism evidence="6 7">
    <name type="scientific">Vigna unguiculata</name>
    <name type="common">Cowpea</name>
    <dbReference type="NCBI Taxonomy" id="3917"/>
    <lineage>
        <taxon>Eukaryota</taxon>
        <taxon>Viridiplantae</taxon>
        <taxon>Streptophyta</taxon>
        <taxon>Embryophyta</taxon>
        <taxon>Tracheophyta</taxon>
        <taxon>Spermatophyta</taxon>
        <taxon>Magnoliopsida</taxon>
        <taxon>eudicotyledons</taxon>
        <taxon>Gunneridae</taxon>
        <taxon>Pentapetalae</taxon>
        <taxon>rosids</taxon>
        <taxon>fabids</taxon>
        <taxon>Fabales</taxon>
        <taxon>Fabaceae</taxon>
        <taxon>Papilionoideae</taxon>
        <taxon>50 kb inversion clade</taxon>
        <taxon>NPAAA clade</taxon>
        <taxon>indigoferoid/millettioid clade</taxon>
        <taxon>Phaseoleae</taxon>
        <taxon>Vigna</taxon>
    </lineage>
</organism>
<dbReference type="PANTHER" id="PTHR31499:SF80">
    <property type="entry name" value="HTH MYB-TYPE DOMAIN-CONTAINING PROTEIN"/>
    <property type="match status" value="1"/>
</dbReference>
<dbReference type="AlphaFoldDB" id="A0A4D6M8A4"/>
<gene>
    <name evidence="6" type="ORF">DEO72_LG6g2215</name>
</gene>
<dbReference type="SUPFAM" id="SSF46689">
    <property type="entry name" value="Homeodomain-like"/>
    <property type="match status" value="2"/>
</dbReference>
<evidence type="ECO:0000259" key="5">
    <source>
        <dbReference type="PROSITE" id="PS51294"/>
    </source>
</evidence>
<dbReference type="Proteomes" id="UP000501690">
    <property type="component" value="Linkage Group LG6"/>
</dbReference>
<keyword evidence="3" id="KW-0804">Transcription</keyword>
<evidence type="ECO:0000256" key="3">
    <source>
        <dbReference type="ARBA" id="ARBA00023163"/>
    </source>
</evidence>
<evidence type="ECO:0000313" key="7">
    <source>
        <dbReference type="Proteomes" id="UP000501690"/>
    </source>
</evidence>
<dbReference type="Pfam" id="PF00249">
    <property type="entry name" value="Myb_DNA-binding"/>
    <property type="match status" value="1"/>
</dbReference>
<dbReference type="PANTHER" id="PTHR31499">
    <property type="entry name" value="MYB FAMILY TRANSCRIPTION FACTOR PHL11"/>
    <property type="match status" value="1"/>
</dbReference>
<dbReference type="InterPro" id="IPR046955">
    <property type="entry name" value="PHR1-like"/>
</dbReference>